<feature type="compositionally biased region" description="Basic and acidic residues" evidence="1">
    <location>
        <begin position="16"/>
        <end position="28"/>
    </location>
</feature>
<feature type="region of interest" description="Disordered" evidence="1">
    <location>
        <begin position="1"/>
        <end position="57"/>
    </location>
</feature>
<feature type="compositionally biased region" description="Basic and acidic residues" evidence="1">
    <location>
        <begin position="107"/>
        <end position="119"/>
    </location>
</feature>
<evidence type="ECO:0000256" key="1">
    <source>
        <dbReference type="SAM" id="MobiDB-lite"/>
    </source>
</evidence>
<organism evidence="3 4">
    <name type="scientific">Rangifer tarandus platyrhynchus</name>
    <name type="common">Svalbard reindeer</name>
    <dbReference type="NCBI Taxonomy" id="3082113"/>
    <lineage>
        <taxon>Eukaryota</taxon>
        <taxon>Metazoa</taxon>
        <taxon>Chordata</taxon>
        <taxon>Craniata</taxon>
        <taxon>Vertebrata</taxon>
        <taxon>Euteleostomi</taxon>
        <taxon>Mammalia</taxon>
        <taxon>Eutheria</taxon>
        <taxon>Laurasiatheria</taxon>
        <taxon>Artiodactyla</taxon>
        <taxon>Ruminantia</taxon>
        <taxon>Pecora</taxon>
        <taxon>Cervidae</taxon>
        <taxon>Odocoileinae</taxon>
        <taxon>Rangifer</taxon>
    </lineage>
</organism>
<evidence type="ECO:0000313" key="2">
    <source>
        <dbReference type="EMBL" id="CAI9155686.1"/>
    </source>
</evidence>
<proteinExistence type="predicted"/>
<feature type="region of interest" description="Disordered" evidence="1">
    <location>
        <begin position="73"/>
        <end position="119"/>
    </location>
</feature>
<accession>A0ABN8Y2N5</accession>
<keyword evidence="4" id="KW-1185">Reference proteome</keyword>
<name>A0ABN8Y2N5_RANTA</name>
<dbReference type="EMBL" id="OX459949">
    <property type="protein sequence ID" value="CAI9155728.1"/>
    <property type="molecule type" value="Genomic_DNA"/>
</dbReference>
<evidence type="ECO:0000313" key="3">
    <source>
        <dbReference type="EMBL" id="CAI9155728.1"/>
    </source>
</evidence>
<protein>
    <submittedName>
        <fullName evidence="3">Uncharacterized protein</fullName>
    </submittedName>
</protein>
<feature type="compositionally biased region" description="Basic residues" evidence="1">
    <location>
        <begin position="90"/>
        <end position="99"/>
    </location>
</feature>
<sequence>MNGSGQGGRRQGAGLERPRPGGRRDLRAPHPNPKPRHAHPTGRSGSRNTLDPRAGPGFLARVAGVRGRGGFGRAVAGAPRGKLWPAGSTRHIRAKRRRSAGFSKAPGDSRLHLRSYHLE</sequence>
<dbReference type="EMBL" id="OX459949">
    <property type="protein sequence ID" value="CAI9155686.1"/>
    <property type="molecule type" value="Genomic_DNA"/>
</dbReference>
<gene>
    <name evidence="2" type="ORF">MRATA1EN1_LOCUS4648</name>
    <name evidence="3" type="ORF">MRATA1EN1_LOCUS4690</name>
</gene>
<evidence type="ECO:0000313" key="4">
    <source>
        <dbReference type="Proteomes" id="UP001176941"/>
    </source>
</evidence>
<reference evidence="3 4" key="1">
    <citation type="submission" date="2023-04" db="EMBL/GenBank/DDBJ databases">
        <authorList>
            <consortium name="ELIXIR-Norway"/>
        </authorList>
    </citation>
    <scope>NUCLEOTIDE SEQUENCE [LARGE SCALE GENOMIC DNA]</scope>
</reference>
<feature type="compositionally biased region" description="Gly residues" evidence="1">
    <location>
        <begin position="1"/>
        <end position="11"/>
    </location>
</feature>
<dbReference type="Proteomes" id="UP001176941">
    <property type="component" value="Chromosome 13"/>
</dbReference>